<protein>
    <submittedName>
        <fullName evidence="2">Uncharacterized protein</fullName>
    </submittedName>
</protein>
<name>A0A9W6BDP4_9CHLO</name>
<reference evidence="2 3" key="1">
    <citation type="journal article" date="2023" name="Commun. Biol.">
        <title>Reorganization of the ancestral sex-determining regions during the evolution of trioecy in Pleodorina starrii.</title>
        <authorList>
            <person name="Takahashi K."/>
            <person name="Suzuki S."/>
            <person name="Kawai-Toyooka H."/>
            <person name="Yamamoto K."/>
            <person name="Hamaji T."/>
            <person name="Ootsuki R."/>
            <person name="Yamaguchi H."/>
            <person name="Kawachi M."/>
            <person name="Higashiyama T."/>
            <person name="Nozaki H."/>
        </authorList>
    </citation>
    <scope>NUCLEOTIDE SEQUENCE [LARGE SCALE GENOMIC DNA]</scope>
    <source>
        <strain evidence="2 3">NIES-4479</strain>
    </source>
</reference>
<evidence type="ECO:0000256" key="1">
    <source>
        <dbReference type="SAM" id="MobiDB-lite"/>
    </source>
</evidence>
<feature type="region of interest" description="Disordered" evidence="1">
    <location>
        <begin position="356"/>
        <end position="456"/>
    </location>
</feature>
<keyword evidence="3" id="KW-1185">Reference proteome</keyword>
<sequence>MESLREAARLLRMAWDDLVRIAGAPEVVHIATLLVAAVCIWVKAKDSFPAARRSVHAPRVAAHDGHVAPRGTGNTPEYVGRDTGGAAATGPNSCNAQVPAGGDTISEWSPPLANRACSRQGAAGFGGREVQDNPPAAPVKAGRPRDVKARAQTYGLRSPPVPWPTIRIRQVAAGKGTERWVPSGPSGRYRKQRQHEAWATGEPAGSQQPCSHTATTTGVGAGGCGASSSPTAVAAATGDAIMGHEAGWLHVPGHEPLVRQLGEGQQQQQDAASRTGVSGPSGVEELATATACEADGIGGGLQAGGVRPVQEPQVLPCTPAHSRLPSLPPELPSPEAFAEAHGTWVYVELLPAGRQQPAAAREPKPDLSASPLVEPPPTASPESDPEASPSFFTYPRALWAGPPGADPPPTASPESGLEASPSFFAFPSARWEGPPIAPPVFDGEAPRRSLSPVSSG</sequence>
<feature type="region of interest" description="Disordered" evidence="1">
    <location>
        <begin position="261"/>
        <end position="282"/>
    </location>
</feature>
<dbReference type="EMBL" id="BRXU01000003">
    <property type="protein sequence ID" value="GLC50237.1"/>
    <property type="molecule type" value="Genomic_DNA"/>
</dbReference>
<evidence type="ECO:0000313" key="2">
    <source>
        <dbReference type="EMBL" id="GLC50237.1"/>
    </source>
</evidence>
<evidence type="ECO:0000313" key="3">
    <source>
        <dbReference type="Proteomes" id="UP001165080"/>
    </source>
</evidence>
<dbReference type="AlphaFoldDB" id="A0A9W6BDP4"/>
<gene>
    <name evidence="2" type="primary">PLEST000274</name>
    <name evidence="2" type="ORF">PLESTB_000357600</name>
</gene>
<feature type="region of interest" description="Disordered" evidence="1">
    <location>
        <begin position="174"/>
        <end position="211"/>
    </location>
</feature>
<feature type="compositionally biased region" description="Low complexity" evidence="1">
    <location>
        <begin position="380"/>
        <end position="390"/>
    </location>
</feature>
<comment type="caution">
    <text evidence="2">The sequence shown here is derived from an EMBL/GenBank/DDBJ whole genome shotgun (WGS) entry which is preliminary data.</text>
</comment>
<accession>A0A9W6BDP4</accession>
<dbReference type="Proteomes" id="UP001165080">
    <property type="component" value="Unassembled WGS sequence"/>
</dbReference>
<organism evidence="2 3">
    <name type="scientific">Pleodorina starrii</name>
    <dbReference type="NCBI Taxonomy" id="330485"/>
    <lineage>
        <taxon>Eukaryota</taxon>
        <taxon>Viridiplantae</taxon>
        <taxon>Chlorophyta</taxon>
        <taxon>core chlorophytes</taxon>
        <taxon>Chlorophyceae</taxon>
        <taxon>CS clade</taxon>
        <taxon>Chlamydomonadales</taxon>
        <taxon>Volvocaceae</taxon>
        <taxon>Pleodorina</taxon>
    </lineage>
</organism>
<feature type="region of interest" description="Disordered" evidence="1">
    <location>
        <begin position="61"/>
        <end position="146"/>
    </location>
</feature>
<proteinExistence type="predicted"/>